<dbReference type="InterPro" id="IPR014051">
    <property type="entry name" value="Phosphoesterase_HXTX"/>
</dbReference>
<dbReference type="InterPro" id="IPR004175">
    <property type="entry name" value="RNA_CPDase"/>
</dbReference>
<dbReference type="Gene3D" id="3.90.1140.10">
    <property type="entry name" value="Cyclic phosphodiesterase"/>
    <property type="match status" value="1"/>
</dbReference>
<keyword evidence="1 2" id="KW-0378">Hydrolase</keyword>
<comment type="similarity">
    <text evidence="2">Belongs to the 2H phosphoesterase superfamily. ThpR family.</text>
</comment>
<dbReference type="EMBL" id="LR593886">
    <property type="protein sequence ID" value="VTR91311.1"/>
    <property type="molecule type" value="Genomic_DNA"/>
</dbReference>
<feature type="short sequence motif" description="HXTX 2" evidence="2">
    <location>
        <begin position="131"/>
        <end position="134"/>
    </location>
</feature>
<evidence type="ECO:0000313" key="4">
    <source>
        <dbReference type="EMBL" id="VTR91311.1"/>
    </source>
</evidence>
<dbReference type="AlphaFoldDB" id="A0A6P2CQS0"/>
<dbReference type="KEGG" id="gms:SOIL9_64030"/>
<accession>A0A6P2CQS0</accession>
<dbReference type="InterPro" id="IPR009097">
    <property type="entry name" value="Cyclic_Pdiesterase"/>
</dbReference>
<dbReference type="Proteomes" id="UP000464178">
    <property type="component" value="Chromosome"/>
</dbReference>
<dbReference type="PANTHER" id="PTHR35561">
    <property type="entry name" value="RNA 2',3'-CYCLIC PHOSPHODIESTERASE"/>
    <property type="match status" value="1"/>
</dbReference>
<feature type="domain" description="Phosphoesterase HXTX" evidence="3">
    <location>
        <begin position="99"/>
        <end position="180"/>
    </location>
</feature>
<keyword evidence="5" id="KW-1185">Reference proteome</keyword>
<dbReference type="SUPFAM" id="SSF55144">
    <property type="entry name" value="LigT-like"/>
    <property type="match status" value="1"/>
</dbReference>
<evidence type="ECO:0000256" key="2">
    <source>
        <dbReference type="HAMAP-Rule" id="MF_01940"/>
    </source>
</evidence>
<gene>
    <name evidence="4" type="ORF">SOIL9_64030</name>
</gene>
<evidence type="ECO:0000259" key="3">
    <source>
        <dbReference type="Pfam" id="PF02834"/>
    </source>
</evidence>
<comment type="function">
    <text evidence="2">Hydrolyzes RNA 2',3'-cyclic phosphodiester to an RNA 2'-phosphomonoester.</text>
</comment>
<comment type="catalytic activity">
    <reaction evidence="2">
        <text>a 3'-end 2',3'-cyclophospho-ribonucleotide-RNA + H2O = a 3'-end 2'-phospho-ribonucleotide-RNA + H(+)</text>
        <dbReference type="Rhea" id="RHEA:11828"/>
        <dbReference type="Rhea" id="RHEA-COMP:10464"/>
        <dbReference type="Rhea" id="RHEA-COMP:17353"/>
        <dbReference type="ChEBI" id="CHEBI:15377"/>
        <dbReference type="ChEBI" id="CHEBI:15378"/>
        <dbReference type="ChEBI" id="CHEBI:83064"/>
        <dbReference type="ChEBI" id="CHEBI:173113"/>
        <dbReference type="EC" id="3.1.4.58"/>
    </reaction>
</comment>
<feature type="domain" description="Phosphoesterase HXTX" evidence="3">
    <location>
        <begin position="14"/>
        <end position="94"/>
    </location>
</feature>
<dbReference type="GO" id="GO:0004113">
    <property type="term" value="F:2',3'-cyclic-nucleotide 3'-phosphodiesterase activity"/>
    <property type="evidence" value="ECO:0007669"/>
    <property type="project" value="InterPro"/>
</dbReference>
<name>A0A6P2CQS0_9BACT</name>
<keyword evidence="4" id="KW-0436">Ligase</keyword>
<evidence type="ECO:0000313" key="5">
    <source>
        <dbReference type="Proteomes" id="UP000464178"/>
    </source>
</evidence>
<dbReference type="Pfam" id="PF02834">
    <property type="entry name" value="LigT_PEase"/>
    <property type="match status" value="2"/>
</dbReference>
<protein>
    <recommendedName>
        <fullName evidence="2">RNA 2',3'-cyclic phosphodiesterase</fullName>
        <shortName evidence="2">RNA 2',3'-CPDase</shortName>
        <ecNumber evidence="2">3.1.4.58</ecNumber>
    </recommendedName>
</protein>
<dbReference type="GO" id="GO:0016874">
    <property type="term" value="F:ligase activity"/>
    <property type="evidence" value="ECO:0007669"/>
    <property type="project" value="UniProtKB-KW"/>
</dbReference>
<sequence length="194" mass="21273">MKRTRTFIGVDVGAAIRGSATALQRELAKIATGVKWVTPENMHVTLLFLGEVDDRELHAVCKAVKAVAASEPPFSLRVSGVGAFPTPRRPKVLWGGVTDGAEPLQRLYTDLEEEMLELGCYRTEERGYTPHLTLGRINSPEDGFALATEIPKRMAWQGGRFAVEEVVVYCSEMDRDGPVYTVLGRAPLTGKARS</sequence>
<organism evidence="4 5">
    <name type="scientific">Gemmata massiliana</name>
    <dbReference type="NCBI Taxonomy" id="1210884"/>
    <lineage>
        <taxon>Bacteria</taxon>
        <taxon>Pseudomonadati</taxon>
        <taxon>Planctomycetota</taxon>
        <taxon>Planctomycetia</taxon>
        <taxon>Gemmatales</taxon>
        <taxon>Gemmataceae</taxon>
        <taxon>Gemmata</taxon>
    </lineage>
</organism>
<dbReference type="HAMAP" id="MF_01940">
    <property type="entry name" value="RNA_CPDase"/>
    <property type="match status" value="1"/>
</dbReference>
<feature type="active site" description="Proton donor" evidence="2">
    <location>
        <position position="43"/>
    </location>
</feature>
<reference evidence="4 5" key="1">
    <citation type="submission" date="2019-05" db="EMBL/GenBank/DDBJ databases">
        <authorList>
            <consortium name="Science for Life Laboratories"/>
        </authorList>
    </citation>
    <scope>NUCLEOTIDE SEQUENCE [LARGE SCALE GENOMIC DNA]</scope>
    <source>
        <strain evidence="4">Soil9</strain>
    </source>
</reference>
<evidence type="ECO:0000256" key="1">
    <source>
        <dbReference type="ARBA" id="ARBA00022801"/>
    </source>
</evidence>
<dbReference type="PANTHER" id="PTHR35561:SF1">
    <property type="entry name" value="RNA 2',3'-CYCLIC PHOSPHODIESTERASE"/>
    <property type="match status" value="1"/>
</dbReference>
<dbReference type="GO" id="GO:0008664">
    <property type="term" value="F:RNA 2',3'-cyclic 3'-phosphodiesterase activity"/>
    <property type="evidence" value="ECO:0007669"/>
    <property type="project" value="UniProtKB-EC"/>
</dbReference>
<dbReference type="NCBIfam" id="TIGR02258">
    <property type="entry name" value="2_5_ligase"/>
    <property type="match status" value="1"/>
</dbReference>
<dbReference type="EC" id="3.1.4.58" evidence="2"/>
<feature type="active site" description="Proton acceptor" evidence="2">
    <location>
        <position position="131"/>
    </location>
</feature>
<feature type="short sequence motif" description="HXTX 1" evidence="2">
    <location>
        <begin position="43"/>
        <end position="46"/>
    </location>
</feature>
<proteinExistence type="inferred from homology"/>
<dbReference type="RefSeq" id="WP_162666322.1">
    <property type="nucleotide sequence ID" value="NZ_LR593886.1"/>
</dbReference>